<reference evidence="5" key="2">
    <citation type="submission" date="2018-02" db="UniProtKB">
        <authorList>
            <consortium name="EnsemblPlants"/>
        </authorList>
    </citation>
    <scope>IDENTIFICATION</scope>
    <source>
        <strain evidence="5">Williams 82</strain>
    </source>
</reference>
<dbReference type="GO" id="GO:0003676">
    <property type="term" value="F:nucleic acid binding"/>
    <property type="evidence" value="ECO:0007669"/>
    <property type="project" value="InterPro"/>
</dbReference>
<dbReference type="AlphaFoldDB" id="A0A0R0JQW8"/>
<dbReference type="GO" id="GO:0008270">
    <property type="term" value="F:zinc ion binding"/>
    <property type="evidence" value="ECO:0007669"/>
    <property type="project" value="InterPro"/>
</dbReference>
<dbReference type="SMART" id="SM00343">
    <property type="entry name" value="ZnF_C2HC"/>
    <property type="match status" value="1"/>
</dbReference>
<protein>
    <recommendedName>
        <fullName evidence="3">CCHC-type domain-containing protein</fullName>
    </recommendedName>
</protein>
<dbReference type="PaxDb" id="3847-GLYMA06G35101.1"/>
<dbReference type="SUPFAM" id="SSF57756">
    <property type="entry name" value="Retrovirus zinc finger-like domains"/>
    <property type="match status" value="1"/>
</dbReference>
<dbReference type="PANTHER" id="PTHR48435:SF1">
    <property type="entry name" value="POLYPROTEIN"/>
    <property type="match status" value="1"/>
</dbReference>
<dbReference type="EnsemblPlants" id="KRH55170">
    <property type="protein sequence ID" value="KRH55170"/>
    <property type="gene ID" value="GLYMA_06G234900"/>
</dbReference>
<feature type="coiled-coil region" evidence="1">
    <location>
        <begin position="394"/>
        <end position="444"/>
    </location>
</feature>
<keyword evidence="1" id="KW-0175">Coiled coil</keyword>
<dbReference type="Gramene" id="KRH55170">
    <property type="protein sequence ID" value="KRH55170"/>
    <property type="gene ID" value="GLYMA_06G234900"/>
</dbReference>
<feature type="compositionally biased region" description="Basic and acidic residues" evidence="2">
    <location>
        <begin position="499"/>
        <end position="509"/>
    </location>
</feature>
<reference evidence="4" key="3">
    <citation type="submission" date="2018-07" db="EMBL/GenBank/DDBJ databases">
        <title>WGS assembly of Glycine max.</title>
        <authorList>
            <person name="Schmutz J."/>
            <person name="Cannon S."/>
            <person name="Schlueter J."/>
            <person name="Ma J."/>
            <person name="Mitros T."/>
            <person name="Nelson W."/>
            <person name="Hyten D."/>
            <person name="Song Q."/>
            <person name="Thelen J."/>
            <person name="Cheng J."/>
            <person name="Xu D."/>
            <person name="Hellsten U."/>
            <person name="May G."/>
            <person name="Yu Y."/>
            <person name="Sakurai T."/>
            <person name="Umezawa T."/>
            <person name="Bhattacharyya M."/>
            <person name="Sandhu D."/>
            <person name="Valliyodan B."/>
            <person name="Lindquist E."/>
            <person name="Peto M."/>
            <person name="Grant D."/>
            <person name="Shu S."/>
            <person name="Goodstein D."/>
            <person name="Barry K."/>
            <person name="Futrell-Griggs M."/>
            <person name="Abernathy B."/>
            <person name="Du J."/>
            <person name="Tian Z."/>
            <person name="Zhu L."/>
            <person name="Gill N."/>
            <person name="Joshi T."/>
            <person name="Libault M."/>
            <person name="Sethuraman A."/>
            <person name="Zhang X."/>
            <person name="Shinozaki K."/>
            <person name="Nguyen H."/>
            <person name="Wing R."/>
            <person name="Cregan P."/>
            <person name="Specht J."/>
            <person name="Grimwood J."/>
            <person name="Rokhsar D."/>
            <person name="Stacey G."/>
            <person name="Shoemaker R."/>
            <person name="Jackson S."/>
        </authorList>
    </citation>
    <scope>NUCLEOTIDE SEQUENCE</scope>
    <source>
        <tissue evidence="4">Callus</tissue>
    </source>
</reference>
<evidence type="ECO:0000313" key="5">
    <source>
        <dbReference type="EnsemblPlants" id="KRH55170"/>
    </source>
</evidence>
<evidence type="ECO:0000256" key="2">
    <source>
        <dbReference type="SAM" id="MobiDB-lite"/>
    </source>
</evidence>
<evidence type="ECO:0000313" key="4">
    <source>
        <dbReference type="EMBL" id="KRH55170.1"/>
    </source>
</evidence>
<feature type="region of interest" description="Disordered" evidence="2">
    <location>
        <begin position="227"/>
        <end position="271"/>
    </location>
</feature>
<evidence type="ECO:0000256" key="1">
    <source>
        <dbReference type="SAM" id="Coils"/>
    </source>
</evidence>
<accession>A0A0R0JQW8</accession>
<reference evidence="4 5" key="1">
    <citation type="journal article" date="2010" name="Nature">
        <title>Genome sequence of the palaeopolyploid soybean.</title>
        <authorList>
            <person name="Schmutz J."/>
            <person name="Cannon S.B."/>
            <person name="Schlueter J."/>
            <person name="Ma J."/>
            <person name="Mitros T."/>
            <person name="Nelson W."/>
            <person name="Hyten D.L."/>
            <person name="Song Q."/>
            <person name="Thelen J.J."/>
            <person name="Cheng J."/>
            <person name="Xu D."/>
            <person name="Hellsten U."/>
            <person name="May G.D."/>
            <person name="Yu Y."/>
            <person name="Sakurai T."/>
            <person name="Umezawa T."/>
            <person name="Bhattacharyya M.K."/>
            <person name="Sandhu D."/>
            <person name="Valliyodan B."/>
            <person name="Lindquist E."/>
            <person name="Peto M."/>
            <person name="Grant D."/>
            <person name="Shu S."/>
            <person name="Goodstein D."/>
            <person name="Barry K."/>
            <person name="Futrell-Griggs M."/>
            <person name="Abernathy B."/>
            <person name="Du J."/>
            <person name="Tian Z."/>
            <person name="Zhu L."/>
            <person name="Gill N."/>
            <person name="Joshi T."/>
            <person name="Libault M."/>
            <person name="Sethuraman A."/>
            <person name="Zhang X.-C."/>
            <person name="Shinozaki K."/>
            <person name="Nguyen H.T."/>
            <person name="Wing R.A."/>
            <person name="Cregan P."/>
            <person name="Specht J."/>
            <person name="Grimwood J."/>
            <person name="Rokhsar D."/>
            <person name="Stacey G."/>
            <person name="Shoemaker R.C."/>
            <person name="Jackson S.A."/>
        </authorList>
    </citation>
    <scope>NUCLEOTIDE SEQUENCE [LARGE SCALE GENOMIC DNA]</scope>
    <source>
        <strain evidence="5">cv. Williams 82</strain>
        <tissue evidence="4">Callus</tissue>
    </source>
</reference>
<feature type="compositionally biased region" description="Polar residues" evidence="2">
    <location>
        <begin position="539"/>
        <end position="552"/>
    </location>
</feature>
<proteinExistence type="predicted"/>
<feature type="compositionally biased region" description="Acidic residues" evidence="2">
    <location>
        <begin position="227"/>
        <end position="238"/>
    </location>
</feature>
<keyword evidence="6" id="KW-1185">Reference proteome</keyword>
<feature type="region of interest" description="Disordered" evidence="2">
    <location>
        <begin position="601"/>
        <end position="626"/>
    </location>
</feature>
<sequence length="936" mass="107953">MDQCSLTATSEEQYVNIEIPEQLIRGWLVLSLHGRRGFPMTARVSLLDSSYIHYENTVIGTVLTTLHVGSVVLTIFPNYNVSLKDPTLPQRMKVQIQITRAEQVSEAHSATLHHQIIYRLQNHAVNLSLPTSHDSGLFILANNQEETPSIVQIPRNMKPDEASCNNSSEVFHSLMIKPRIKEDSKMPIFVVKADGGVIYSNKVNGHFIWDIAPAMCDSDCSCDEHDGDIDEETDDEEEDKWKLDPRPCKLPPPPQRRSNPENGPWTGIKKKYPEDPFWKEKRMAEILGWSHPSLKIPATPIPCMMLSSTSYDQEFPSLDKKTDPVTKVSTKPYIIPTEVGPEGKLKSPSQVEEVLNWQADNARAQNHFLKKIDEKIDRICTQVSTNDEKLQYLPDRMKKQYHQLSKEIARLEEEWRKTAFGVASNAKEREIRRLKAQVQDLDRYIESKIIEKQKSVLDPYSFLTPPSPTFYSPFPNPPYYFFSKASQSWSLPTTSAYKKKSEPPKKESTRLNISSQESTESPTRIGETQKNDPHDFQDSQDPYSQFSIQQKLEASEGSDETGTESEESSSETQKSYSDEEEEDGHMDISNILMARSTEEPFYDSPVEEEPVFSKSSSSKPNAGPWFILDDTPPREWRKKLIEMGAWLDTKFMKDADPYKVTEEFCCRMTGTLKEWYHNLGVVHQNQFLELGSTTAVLGTLHQEFIGEGKIIERKIRQEFFEMRCCSLKIKDLDRRFQRMNQRFYLLDGLNDPSLKNTYVASLPEEIQPELNKMVAAAQMDFSTMSMGKINQFTLEVVDKLCRQHQYFSDIMNRKVKYSRACKKPYLEIKCKEKTCHCSPKKKKALQTHTKEKRRPLKFFRRSQRRGKSRGQRCFICHQTIHFAKNCPKKSQKAIRLISHLQIDTGAQRTMMDPEILPHRSWKNEVAYFLLADGKVF</sequence>
<gene>
    <name evidence="4" type="ORF">GLYMA_06G234900</name>
</gene>
<feature type="compositionally biased region" description="Basic and acidic residues" evidence="2">
    <location>
        <begin position="527"/>
        <end position="537"/>
    </location>
</feature>
<dbReference type="InterPro" id="IPR053098">
    <property type="entry name" value="Petuviruses_polyprotein"/>
</dbReference>
<dbReference type="SMR" id="A0A0R0JQW8"/>
<dbReference type="Proteomes" id="UP000008827">
    <property type="component" value="Chromosome 6"/>
</dbReference>
<evidence type="ECO:0000259" key="3">
    <source>
        <dbReference type="SMART" id="SM00343"/>
    </source>
</evidence>
<dbReference type="EMBL" id="CM000839">
    <property type="protein sequence ID" value="KRH55170.1"/>
    <property type="molecule type" value="Genomic_DNA"/>
</dbReference>
<dbReference type="InterPro" id="IPR001878">
    <property type="entry name" value="Znf_CCHC"/>
</dbReference>
<dbReference type="InParanoid" id="A0A0R0JQW8"/>
<dbReference type="InterPro" id="IPR028919">
    <property type="entry name" value="Viral_movement"/>
</dbReference>
<feature type="domain" description="CCHC-type" evidence="3">
    <location>
        <begin position="872"/>
        <end position="888"/>
    </location>
</feature>
<dbReference type="PANTHER" id="PTHR48435">
    <property type="entry name" value="POLYPROTEIN"/>
    <property type="match status" value="1"/>
</dbReference>
<feature type="compositionally biased region" description="Polar residues" evidence="2">
    <location>
        <begin position="510"/>
        <end position="526"/>
    </location>
</feature>
<name>A0A0R0JQW8_SOYBN</name>
<dbReference type="Pfam" id="PF01107">
    <property type="entry name" value="MP"/>
    <property type="match status" value="1"/>
</dbReference>
<organism evidence="4">
    <name type="scientific">Glycine max</name>
    <name type="common">Soybean</name>
    <name type="synonym">Glycine hispida</name>
    <dbReference type="NCBI Taxonomy" id="3847"/>
    <lineage>
        <taxon>Eukaryota</taxon>
        <taxon>Viridiplantae</taxon>
        <taxon>Streptophyta</taxon>
        <taxon>Embryophyta</taxon>
        <taxon>Tracheophyta</taxon>
        <taxon>Spermatophyta</taxon>
        <taxon>Magnoliopsida</taxon>
        <taxon>eudicotyledons</taxon>
        <taxon>Gunneridae</taxon>
        <taxon>Pentapetalae</taxon>
        <taxon>rosids</taxon>
        <taxon>fabids</taxon>
        <taxon>Fabales</taxon>
        <taxon>Fabaceae</taxon>
        <taxon>Papilionoideae</taxon>
        <taxon>50 kb inversion clade</taxon>
        <taxon>NPAAA clade</taxon>
        <taxon>indigoferoid/millettioid clade</taxon>
        <taxon>Phaseoleae</taxon>
        <taxon>Glycine</taxon>
        <taxon>Glycine subgen. Soja</taxon>
    </lineage>
</organism>
<dbReference type="OMA" id="WIPEYEL"/>
<feature type="region of interest" description="Disordered" evidence="2">
    <location>
        <begin position="495"/>
        <end position="584"/>
    </location>
</feature>
<evidence type="ECO:0000313" key="6">
    <source>
        <dbReference type="Proteomes" id="UP000008827"/>
    </source>
</evidence>
<dbReference type="InterPro" id="IPR036875">
    <property type="entry name" value="Znf_CCHC_sf"/>
</dbReference>
<feature type="compositionally biased region" description="Acidic residues" evidence="2">
    <location>
        <begin position="556"/>
        <end position="569"/>
    </location>
</feature>